<proteinExistence type="predicted"/>
<protein>
    <submittedName>
        <fullName evidence="1">Uncharacterized protein</fullName>
    </submittedName>
</protein>
<dbReference type="AlphaFoldDB" id="A0A5E4QNA9"/>
<organism evidence="1 2">
    <name type="scientific">Leptidea sinapis</name>
    <dbReference type="NCBI Taxonomy" id="189913"/>
    <lineage>
        <taxon>Eukaryota</taxon>
        <taxon>Metazoa</taxon>
        <taxon>Ecdysozoa</taxon>
        <taxon>Arthropoda</taxon>
        <taxon>Hexapoda</taxon>
        <taxon>Insecta</taxon>
        <taxon>Pterygota</taxon>
        <taxon>Neoptera</taxon>
        <taxon>Endopterygota</taxon>
        <taxon>Lepidoptera</taxon>
        <taxon>Glossata</taxon>
        <taxon>Ditrysia</taxon>
        <taxon>Papilionoidea</taxon>
        <taxon>Pieridae</taxon>
        <taxon>Dismorphiinae</taxon>
        <taxon>Leptidea</taxon>
    </lineage>
</organism>
<dbReference type="Proteomes" id="UP000324832">
    <property type="component" value="Unassembled WGS sequence"/>
</dbReference>
<evidence type="ECO:0000313" key="1">
    <source>
        <dbReference type="EMBL" id="VVC98819.1"/>
    </source>
</evidence>
<gene>
    <name evidence="1" type="ORF">LSINAPIS_LOCUS9829</name>
</gene>
<sequence length="91" mass="10385">MGLLIMDVNMVTVTATVILTTDHYVMGPLTSENTTDTIMDRTMENTMDHITDHIKDHITYHIMDLTRDFDLDDLNMRNAVEEVTDQSVALI</sequence>
<accession>A0A5E4QNA9</accession>
<evidence type="ECO:0000313" key="2">
    <source>
        <dbReference type="Proteomes" id="UP000324832"/>
    </source>
</evidence>
<reference evidence="1 2" key="1">
    <citation type="submission" date="2017-07" db="EMBL/GenBank/DDBJ databases">
        <authorList>
            <person name="Talla V."/>
            <person name="Backstrom N."/>
        </authorList>
    </citation>
    <scope>NUCLEOTIDE SEQUENCE [LARGE SCALE GENOMIC DNA]</scope>
</reference>
<dbReference type="EMBL" id="FZQP02003801">
    <property type="protein sequence ID" value="VVC98819.1"/>
    <property type="molecule type" value="Genomic_DNA"/>
</dbReference>
<keyword evidence="2" id="KW-1185">Reference proteome</keyword>
<name>A0A5E4QNA9_9NEOP</name>